<name>A0A1E4T6Q1_9ASCO</name>
<dbReference type="Proteomes" id="UP000094801">
    <property type="component" value="Unassembled WGS sequence"/>
</dbReference>
<dbReference type="EMBL" id="KV453848">
    <property type="protein sequence ID" value="ODV87434.1"/>
    <property type="molecule type" value="Genomic_DNA"/>
</dbReference>
<gene>
    <name evidence="1" type="ORF">CANARDRAFT_174488</name>
</gene>
<protein>
    <submittedName>
        <fullName evidence="1">Uncharacterized protein</fullName>
    </submittedName>
</protein>
<dbReference type="AlphaFoldDB" id="A0A1E4T6Q1"/>
<evidence type="ECO:0000313" key="2">
    <source>
        <dbReference type="Proteomes" id="UP000094801"/>
    </source>
</evidence>
<evidence type="ECO:0000313" key="1">
    <source>
        <dbReference type="EMBL" id="ODV87434.1"/>
    </source>
</evidence>
<organism evidence="1 2">
    <name type="scientific">[Candida] arabinofermentans NRRL YB-2248</name>
    <dbReference type="NCBI Taxonomy" id="983967"/>
    <lineage>
        <taxon>Eukaryota</taxon>
        <taxon>Fungi</taxon>
        <taxon>Dikarya</taxon>
        <taxon>Ascomycota</taxon>
        <taxon>Saccharomycotina</taxon>
        <taxon>Pichiomycetes</taxon>
        <taxon>Pichiales</taxon>
        <taxon>Pichiaceae</taxon>
        <taxon>Ogataea</taxon>
        <taxon>Ogataea/Candida clade</taxon>
    </lineage>
</organism>
<accession>A0A1E4T6Q1</accession>
<sequence>MYLNSSLSYHRTKIEIKVLDFELSQRRSLKLCRMVMSQLQNILQDVCPEIDPVIDPTCPKFFATSTKLQLGASCRKDVYEDDEQTKNKLYLHILH</sequence>
<reference evidence="2" key="1">
    <citation type="submission" date="2016-04" db="EMBL/GenBank/DDBJ databases">
        <title>Comparative genomics of biotechnologically important yeasts.</title>
        <authorList>
            <consortium name="DOE Joint Genome Institute"/>
            <person name="Riley R."/>
            <person name="Haridas S."/>
            <person name="Wolfe K.H."/>
            <person name="Lopes M.R."/>
            <person name="Hittinger C.T."/>
            <person name="Goker M."/>
            <person name="Salamov A."/>
            <person name="Wisecaver J."/>
            <person name="Long T.M."/>
            <person name="Aerts A.L."/>
            <person name="Barry K."/>
            <person name="Choi C."/>
            <person name="Clum A."/>
            <person name="Coughlan A.Y."/>
            <person name="Deshpande S."/>
            <person name="Douglass A.P."/>
            <person name="Hanson S.J."/>
            <person name="Klenk H.-P."/>
            <person name="Labutti K."/>
            <person name="Lapidus A."/>
            <person name="Lindquist E."/>
            <person name="Lipzen A."/>
            <person name="Meier-Kolthoff J.P."/>
            <person name="Ohm R.A."/>
            <person name="Otillar R.P."/>
            <person name="Pangilinan J."/>
            <person name="Peng Y."/>
            <person name="Rokas A."/>
            <person name="Rosa C.A."/>
            <person name="Scheuner C."/>
            <person name="Sibirny A.A."/>
            <person name="Slot J.C."/>
            <person name="Stielow J.B."/>
            <person name="Sun H."/>
            <person name="Kurtzman C.P."/>
            <person name="Blackwell M."/>
            <person name="Grigoriev I.V."/>
            <person name="Jeffries T.W."/>
        </authorList>
    </citation>
    <scope>NUCLEOTIDE SEQUENCE [LARGE SCALE GENOMIC DNA]</scope>
    <source>
        <strain evidence="2">NRRL YB-2248</strain>
    </source>
</reference>
<keyword evidence="2" id="KW-1185">Reference proteome</keyword>
<proteinExistence type="predicted"/>